<protein>
    <submittedName>
        <fullName evidence="1">581_t:CDS:1</fullName>
    </submittedName>
</protein>
<dbReference type="AlphaFoldDB" id="A0A9N9BYD3"/>
<sequence>MSETATKEKKSSTGVVRKYKTKELIDFLRKEKDLELDDDDLNIIKKQKIGGGPASDLADFAKELGKRKLKSFLSYKTQKDLRSSVGL</sequence>
<evidence type="ECO:0000313" key="1">
    <source>
        <dbReference type="EMBL" id="CAG8579916.1"/>
    </source>
</evidence>
<dbReference type="EMBL" id="CAJVPI010000883">
    <property type="protein sequence ID" value="CAG8579916.1"/>
    <property type="molecule type" value="Genomic_DNA"/>
</dbReference>
<reference evidence="1" key="1">
    <citation type="submission" date="2021-06" db="EMBL/GenBank/DDBJ databases">
        <authorList>
            <person name="Kallberg Y."/>
            <person name="Tangrot J."/>
            <person name="Rosling A."/>
        </authorList>
    </citation>
    <scope>NUCLEOTIDE SEQUENCE</scope>
    <source>
        <strain evidence="1">BR232B</strain>
    </source>
</reference>
<evidence type="ECO:0000313" key="2">
    <source>
        <dbReference type="Proteomes" id="UP000789739"/>
    </source>
</evidence>
<accession>A0A9N9BYD3</accession>
<comment type="caution">
    <text evidence="1">The sequence shown here is derived from an EMBL/GenBank/DDBJ whole genome shotgun (WGS) entry which is preliminary data.</text>
</comment>
<keyword evidence="2" id="KW-1185">Reference proteome</keyword>
<gene>
    <name evidence="1" type="ORF">PBRASI_LOCUS6562</name>
</gene>
<dbReference type="Proteomes" id="UP000789739">
    <property type="component" value="Unassembled WGS sequence"/>
</dbReference>
<dbReference type="OrthoDB" id="2441863at2759"/>
<proteinExistence type="predicted"/>
<organism evidence="1 2">
    <name type="scientific">Paraglomus brasilianum</name>
    <dbReference type="NCBI Taxonomy" id="144538"/>
    <lineage>
        <taxon>Eukaryota</taxon>
        <taxon>Fungi</taxon>
        <taxon>Fungi incertae sedis</taxon>
        <taxon>Mucoromycota</taxon>
        <taxon>Glomeromycotina</taxon>
        <taxon>Glomeromycetes</taxon>
        <taxon>Paraglomerales</taxon>
        <taxon>Paraglomeraceae</taxon>
        <taxon>Paraglomus</taxon>
    </lineage>
</organism>
<name>A0A9N9BYD3_9GLOM</name>